<dbReference type="InterPro" id="IPR036928">
    <property type="entry name" value="AS_sf"/>
</dbReference>
<dbReference type="SUPFAM" id="SSF75304">
    <property type="entry name" value="Amidase signature (AS) enzymes"/>
    <property type="match status" value="1"/>
</dbReference>
<dbReference type="Pfam" id="PF01425">
    <property type="entry name" value="Amidase"/>
    <property type="match status" value="1"/>
</dbReference>
<dbReference type="GO" id="GO:0003824">
    <property type="term" value="F:catalytic activity"/>
    <property type="evidence" value="ECO:0007669"/>
    <property type="project" value="InterPro"/>
</dbReference>
<evidence type="ECO:0000259" key="1">
    <source>
        <dbReference type="Pfam" id="PF01425"/>
    </source>
</evidence>
<dbReference type="InterPro" id="IPR023631">
    <property type="entry name" value="Amidase_dom"/>
</dbReference>
<accession>A0A381RT66</accession>
<name>A0A381RT66_9ZZZZ</name>
<protein>
    <recommendedName>
        <fullName evidence="1">Amidase domain-containing protein</fullName>
    </recommendedName>
</protein>
<gene>
    <name evidence="2" type="ORF">METZ01_LOCUS47248</name>
</gene>
<dbReference type="InterPro" id="IPR020556">
    <property type="entry name" value="Amidase_CS"/>
</dbReference>
<dbReference type="PANTHER" id="PTHR11895:SF76">
    <property type="entry name" value="INDOLEACETAMIDE HYDROLASE"/>
    <property type="match status" value="1"/>
</dbReference>
<dbReference type="EMBL" id="UINC01002230">
    <property type="protein sequence ID" value="SUZ94394.1"/>
    <property type="molecule type" value="Genomic_DNA"/>
</dbReference>
<dbReference type="Gene3D" id="3.90.1300.10">
    <property type="entry name" value="Amidase signature (AS) domain"/>
    <property type="match status" value="1"/>
</dbReference>
<feature type="domain" description="Amidase" evidence="1">
    <location>
        <begin position="27"/>
        <end position="451"/>
    </location>
</feature>
<dbReference type="PROSITE" id="PS00571">
    <property type="entry name" value="AMIDASES"/>
    <property type="match status" value="1"/>
</dbReference>
<proteinExistence type="predicted"/>
<reference evidence="2" key="1">
    <citation type="submission" date="2018-05" db="EMBL/GenBank/DDBJ databases">
        <authorList>
            <person name="Lanie J.A."/>
            <person name="Ng W.-L."/>
            <person name="Kazmierczak K.M."/>
            <person name="Andrzejewski T.M."/>
            <person name="Davidsen T.M."/>
            <person name="Wayne K.J."/>
            <person name="Tettelin H."/>
            <person name="Glass J.I."/>
            <person name="Rusch D."/>
            <person name="Podicherti R."/>
            <person name="Tsui H.-C.T."/>
            <person name="Winkler M.E."/>
        </authorList>
    </citation>
    <scope>NUCLEOTIDE SEQUENCE</scope>
</reference>
<sequence length="472" mass="51491">MSKSEIVNMTATEMVRLIKTKGISASEVMDAHLSQINSVNPKVNAIVTIHPELGIDGAKLADEAIAKGENLGILHGLPTAHKDLVPTKGIRTTYGSPLYADYIPDYSALIVERMQRAGAITIGKTNTPEFGAGSQTYNEVFGETLNPYDTSTTCGGSSGGAAVALATRMVPIADGSDTGGSLRNPANFCNVVGFRTSPGRVPTYPSKVGWSPTSVQGPMARTVSDCALFLAAIAGPDSRVPISISEKGEVFLESLDRDFQSTKIAWSQDLGGLPIDPRTTAVIESQRSVFKDIGCLIVETEPDFSDVNEQFLIWRGWGREINQGDNLRNNRDKLKDTMIWDIEQGVKLSGPDVGWAEAKRMELFQRMNQFMNEYEFLICPVSQRPPFNIEQRWVSEINGVKMENFIAWMKSCYYITATGHPAISVPCGFTAEGLPVGVQIVGRYRDEFGVLQLAKAFEDATGFWKSIPPVCT</sequence>
<evidence type="ECO:0000313" key="2">
    <source>
        <dbReference type="EMBL" id="SUZ94394.1"/>
    </source>
</evidence>
<dbReference type="AlphaFoldDB" id="A0A381RT66"/>
<dbReference type="InterPro" id="IPR000120">
    <property type="entry name" value="Amidase"/>
</dbReference>
<organism evidence="2">
    <name type="scientific">marine metagenome</name>
    <dbReference type="NCBI Taxonomy" id="408172"/>
    <lineage>
        <taxon>unclassified sequences</taxon>
        <taxon>metagenomes</taxon>
        <taxon>ecological metagenomes</taxon>
    </lineage>
</organism>
<dbReference type="NCBIfam" id="NF005686">
    <property type="entry name" value="PRK07486.1"/>
    <property type="match status" value="1"/>
</dbReference>
<dbReference type="PANTHER" id="PTHR11895">
    <property type="entry name" value="TRANSAMIDASE"/>
    <property type="match status" value="1"/>
</dbReference>